<evidence type="ECO:0000256" key="9">
    <source>
        <dbReference type="ARBA" id="ARBA00023125"/>
    </source>
</evidence>
<keyword evidence="4" id="KW-0547">Nucleotide-binding</keyword>
<dbReference type="InterPro" id="IPR027417">
    <property type="entry name" value="P-loop_NTPase"/>
</dbReference>
<evidence type="ECO:0000256" key="13">
    <source>
        <dbReference type="ARBA" id="ARBA00042156"/>
    </source>
</evidence>
<organism evidence="14 15">
    <name type="scientific">Neolewinella antarctica</name>
    <dbReference type="NCBI Taxonomy" id="442734"/>
    <lineage>
        <taxon>Bacteria</taxon>
        <taxon>Pseudomonadati</taxon>
        <taxon>Bacteroidota</taxon>
        <taxon>Saprospiria</taxon>
        <taxon>Saprospirales</taxon>
        <taxon>Lewinellaceae</taxon>
        <taxon>Neolewinella</taxon>
    </lineage>
</organism>
<comment type="similarity">
    <text evidence="11">Belongs to the ABC transporter superfamily. UvrA family.</text>
</comment>
<keyword evidence="9" id="KW-0238">DNA-binding</keyword>
<dbReference type="EMBL" id="JAATJH010000003">
    <property type="protein sequence ID" value="NJC26539.1"/>
    <property type="molecule type" value="Genomic_DNA"/>
</dbReference>
<dbReference type="SUPFAM" id="SSF52540">
    <property type="entry name" value="P-loop containing nucleoside triphosphate hydrolases"/>
    <property type="match status" value="1"/>
</dbReference>
<comment type="subcellular location">
    <subcellularLocation>
        <location evidence="1">Cytoplasm</location>
    </subcellularLocation>
</comment>
<reference evidence="14 15" key="1">
    <citation type="submission" date="2020-03" db="EMBL/GenBank/DDBJ databases">
        <title>Genomic Encyclopedia of Type Strains, Phase IV (KMG-IV): sequencing the most valuable type-strain genomes for metagenomic binning, comparative biology and taxonomic classification.</title>
        <authorList>
            <person name="Goeker M."/>
        </authorList>
    </citation>
    <scope>NUCLEOTIDE SEQUENCE [LARGE SCALE GENOMIC DNA]</scope>
    <source>
        <strain evidence="14 15">DSM 105096</strain>
    </source>
</reference>
<evidence type="ECO:0000256" key="2">
    <source>
        <dbReference type="ARBA" id="ARBA00022490"/>
    </source>
</evidence>
<proteinExistence type="inferred from homology"/>
<dbReference type="PANTHER" id="PTHR43152">
    <property type="entry name" value="UVRABC SYSTEM PROTEIN A"/>
    <property type="match status" value="1"/>
</dbReference>
<keyword evidence="5" id="KW-0227">DNA damage</keyword>
<evidence type="ECO:0000256" key="11">
    <source>
        <dbReference type="ARBA" id="ARBA00038000"/>
    </source>
</evidence>
<evidence type="ECO:0000256" key="3">
    <source>
        <dbReference type="ARBA" id="ARBA00022737"/>
    </source>
</evidence>
<evidence type="ECO:0000313" key="14">
    <source>
        <dbReference type="EMBL" id="NJC26539.1"/>
    </source>
</evidence>
<keyword evidence="8" id="KW-0267">Excision nuclease</keyword>
<protein>
    <recommendedName>
        <fullName evidence="12">UvrABC system protein A</fullName>
    </recommendedName>
    <alternativeName>
        <fullName evidence="13">Excinuclease ABC subunit A</fullName>
    </alternativeName>
</protein>
<evidence type="ECO:0000256" key="10">
    <source>
        <dbReference type="ARBA" id="ARBA00023204"/>
    </source>
</evidence>
<evidence type="ECO:0000256" key="8">
    <source>
        <dbReference type="ARBA" id="ARBA00022881"/>
    </source>
</evidence>
<keyword evidence="3" id="KW-0677">Repeat</keyword>
<dbReference type="Proteomes" id="UP000770785">
    <property type="component" value="Unassembled WGS sequence"/>
</dbReference>
<sequence length="108" mass="11324">MRQKAGELISFIFDEPTTGLHFHDVAVLLNALNALVELGHTVLLVDHNLGVINSADYEIDLGPKGGMGARGVSGDAGGVGGIKGGVYLAVFEGVNLILMHWRGRGCRG</sequence>
<dbReference type="Gene3D" id="3.40.50.300">
    <property type="entry name" value="P-loop containing nucleotide triphosphate hydrolases"/>
    <property type="match status" value="1"/>
</dbReference>
<evidence type="ECO:0000256" key="4">
    <source>
        <dbReference type="ARBA" id="ARBA00022741"/>
    </source>
</evidence>
<comment type="caution">
    <text evidence="14">The sequence shown here is derived from an EMBL/GenBank/DDBJ whole genome shotgun (WGS) entry which is preliminary data.</text>
</comment>
<keyword evidence="15" id="KW-1185">Reference proteome</keyword>
<evidence type="ECO:0000256" key="7">
    <source>
        <dbReference type="ARBA" id="ARBA00022840"/>
    </source>
</evidence>
<keyword evidence="14" id="KW-0396">Initiation factor</keyword>
<evidence type="ECO:0000256" key="12">
    <source>
        <dbReference type="ARBA" id="ARBA00039316"/>
    </source>
</evidence>
<evidence type="ECO:0000256" key="1">
    <source>
        <dbReference type="ARBA" id="ARBA00004496"/>
    </source>
</evidence>
<evidence type="ECO:0000256" key="6">
    <source>
        <dbReference type="ARBA" id="ARBA00022769"/>
    </source>
</evidence>
<keyword evidence="7" id="KW-0067">ATP-binding</keyword>
<evidence type="ECO:0000256" key="5">
    <source>
        <dbReference type="ARBA" id="ARBA00022763"/>
    </source>
</evidence>
<dbReference type="GO" id="GO:0003743">
    <property type="term" value="F:translation initiation factor activity"/>
    <property type="evidence" value="ECO:0007669"/>
    <property type="project" value="UniProtKB-KW"/>
</dbReference>
<evidence type="ECO:0000313" key="15">
    <source>
        <dbReference type="Proteomes" id="UP000770785"/>
    </source>
</evidence>
<keyword evidence="10" id="KW-0234">DNA repair</keyword>
<gene>
    <name evidence="14" type="ORF">GGR27_002049</name>
</gene>
<keyword evidence="14" id="KW-0648">Protein biosynthesis</keyword>
<keyword evidence="2" id="KW-0963">Cytoplasm</keyword>
<keyword evidence="6" id="KW-0228">DNA excision</keyword>
<dbReference type="PANTHER" id="PTHR43152:SF3">
    <property type="entry name" value="UVRABC SYSTEM PROTEIN A"/>
    <property type="match status" value="1"/>
</dbReference>
<name>A0ABX0XC63_9BACT</name>
<accession>A0ABX0XC63</accession>